<dbReference type="FunCoup" id="A0A2K3DDF6">
    <property type="interactions" value="2032"/>
</dbReference>
<keyword evidence="4" id="KW-0175">Coiled coil</keyword>
<dbReference type="Pfam" id="PF20654">
    <property type="entry name" value="Sec3_C-term"/>
    <property type="match status" value="1"/>
</dbReference>
<evidence type="ECO:0000313" key="8">
    <source>
        <dbReference type="EMBL" id="PNW78568.1"/>
    </source>
</evidence>
<evidence type="ECO:0000256" key="1">
    <source>
        <dbReference type="ARBA" id="ARBA00006518"/>
    </source>
</evidence>
<dbReference type="OrthoDB" id="27109at2759"/>
<feature type="domain" description="Exocyst complex component Sec3 coiled-coil" evidence="6">
    <location>
        <begin position="267"/>
        <end position="376"/>
    </location>
</feature>
<feature type="compositionally biased region" description="Acidic residues" evidence="5">
    <location>
        <begin position="966"/>
        <end position="977"/>
    </location>
</feature>
<evidence type="ECO:0000256" key="4">
    <source>
        <dbReference type="ARBA" id="ARBA00023054"/>
    </source>
</evidence>
<dbReference type="InterPro" id="IPR048628">
    <property type="entry name" value="Sec3_C"/>
</dbReference>
<dbReference type="PANTHER" id="PTHR16092">
    <property type="entry name" value="SEC3/SYNTAXIN-RELATED"/>
    <property type="match status" value="1"/>
</dbReference>
<dbReference type="InParanoid" id="A0A2K3DDF6"/>
<name>A0A2K3DDF6_CHLRE</name>
<evidence type="ECO:0000256" key="5">
    <source>
        <dbReference type="SAM" id="MobiDB-lite"/>
    </source>
</evidence>
<dbReference type="GO" id="GO:0005886">
    <property type="term" value="C:plasma membrane"/>
    <property type="evidence" value="ECO:0000318"/>
    <property type="project" value="GO_Central"/>
</dbReference>
<dbReference type="Proteomes" id="UP000006906">
    <property type="component" value="Chromosome 9"/>
</dbReference>
<feature type="region of interest" description="Disordered" evidence="5">
    <location>
        <begin position="78"/>
        <end position="101"/>
    </location>
</feature>
<dbReference type="RefSeq" id="XP_042920977.1">
    <property type="nucleotide sequence ID" value="XM_043065616.1"/>
</dbReference>
<feature type="region of interest" description="Disordered" evidence="5">
    <location>
        <begin position="628"/>
        <end position="648"/>
    </location>
</feature>
<dbReference type="GO" id="GO:0005546">
    <property type="term" value="F:phosphatidylinositol-4,5-bisphosphate binding"/>
    <property type="evidence" value="ECO:0000318"/>
    <property type="project" value="GO_Central"/>
</dbReference>
<dbReference type="GO" id="GO:0006887">
    <property type="term" value="P:exocytosis"/>
    <property type="evidence" value="ECO:0000318"/>
    <property type="project" value="GO_Central"/>
</dbReference>
<dbReference type="InterPro" id="IPR019160">
    <property type="entry name" value="Sec3_CC"/>
</dbReference>
<dbReference type="Gramene" id="PNW78568">
    <property type="protein sequence ID" value="PNW78568"/>
    <property type="gene ID" value="CHLRE_09g392000v5"/>
</dbReference>
<sequence>MAKLVDAGLQREAEGLFASTDEILIAAFHVLKVKQQGESTGTQLLKALGGKTFLAKEAPQPRLLCLTVRRSKTTRGFKPSLHIRHPPDASRGASGASHHAHTASAAAAAAATKSYPLKTLTEILVPASKYEHNPAHLLELHFSGTGAYSNARGEVVNQLKLRSGEELMLVLALLLALLRQNNYRLPALSGADAGEVQGWWLGQAAAVLPLLGPFAAEVLLPGGEGGGGEGSGGPGGGGSRVLLSAKEERDLEELLDMFAMGVGDVAEFEARLAAEHEALEAANVHTIMSTKPAADAVVFAIKKTQSMLEDLDETLLVFDTKLRHMREDIAAIEASNNRLELSARNNTKLLHSLQELLSDLALPPDTAALLEAPPFAAIAAAAASARSDRGPDGRLAAVCRAAWSLAAALRRLDPGGGQGRGLSPYLLQMRVAQEARESLTSLAGRFTAAALAHLRALYAAGVEEVLGALAAGTDKAAKLVPPPHDRLRTALWRHAELVRCVAALERGGGGGGSSMTRLAVSYCQPLNMLLRKELRISVAELRKAASLDMQANPIDYGLTSSSNRLGGGGGAAGAGGAGAGSVMGSGRGPAGSVVGTSVVGSSEDAGEHDDVRSLAPSDHLGLGAFAGGPLSSASRQSRSTFRSIVSRTGGGTYDPFNMAIPLHEAWQGLLEGYLPHLLAEAESAAAVLLLHRGDMRDLIPPDALLPPPPDPDEDPDASGGGGRRRRGKSGRSGGGRSRSRARAEEAAAAAALTAAAAAGGGGGEGGGGGGGPERPLSRTGRQVVDALLSGCDADFMVLVDLTAKSHQVLCLPMMALASRCIAALAPRGPVAAPLQLLLAHCHARLGANLAKWVEAQRAAVEAYGARLAGAGSVKSHHVVNFISQFALMAHHIEVMLSETPDALIEQLSGGAAVADPATSAAVADGRRRRGGAGGSGSSTGRGGRGGGDGGGSGNGNGRAAGGGGGEGEDEEEEEDEEARQRRELVQQAASWQARPEVDSVYSGLVGLMFGALERVAASDTKHGDRLRAENYGYFVEAVRPLVRHVAALEPAMVQAEAKMVGGGEGGAGGGLGGLGAENYGYFVEAVRPLVRHVAALEPAMVQAEAKMEESLSRYVRSQLAYTNLWKLLEASERMDQLLQVVSPAEVPYQAGFSAADVRALLSSSLKDVDKKVQRMYARVKKHLGNSNLAYRVWERLYEQLVERYSRLDQQLAACYPALQLSPGLEELQDVFRSVGPQSATSP</sequence>
<comment type="similarity">
    <text evidence="1">Belongs to the SEC3 family.</text>
</comment>
<evidence type="ECO:0000259" key="6">
    <source>
        <dbReference type="Pfam" id="PF09763"/>
    </source>
</evidence>
<feature type="compositionally biased region" description="Polar residues" evidence="5">
    <location>
        <begin position="631"/>
        <end position="646"/>
    </location>
</feature>
<keyword evidence="2" id="KW-0813">Transport</keyword>
<evidence type="ECO:0000256" key="2">
    <source>
        <dbReference type="ARBA" id="ARBA00022448"/>
    </source>
</evidence>
<feature type="domain" description="Exocyst complex component Sec3 C-terminal" evidence="7">
    <location>
        <begin position="1077"/>
        <end position="1216"/>
    </location>
</feature>
<dbReference type="EMBL" id="CM008970">
    <property type="protein sequence ID" value="PNW78568.1"/>
    <property type="molecule type" value="Genomic_DNA"/>
</dbReference>
<keyword evidence="3" id="KW-0268">Exocytosis</keyword>
<dbReference type="GO" id="GO:0006893">
    <property type="term" value="P:Golgi to plasma membrane transport"/>
    <property type="evidence" value="ECO:0000318"/>
    <property type="project" value="GO_Central"/>
</dbReference>
<evidence type="ECO:0008006" key="10">
    <source>
        <dbReference type="Google" id="ProtNLM"/>
    </source>
</evidence>
<dbReference type="Pfam" id="PF09763">
    <property type="entry name" value="Sec3_CC"/>
    <property type="match status" value="1"/>
</dbReference>
<dbReference type="GO" id="GO:0000145">
    <property type="term" value="C:exocyst"/>
    <property type="evidence" value="ECO:0000318"/>
    <property type="project" value="GO_Central"/>
</dbReference>
<keyword evidence="9" id="KW-1185">Reference proteome</keyword>
<feature type="compositionally biased region" description="Gly residues" evidence="5">
    <location>
        <begin position="931"/>
        <end position="965"/>
    </location>
</feature>
<feature type="compositionally biased region" description="Low complexity" evidence="5">
    <location>
        <begin position="89"/>
        <end position="101"/>
    </location>
</feature>
<feature type="compositionally biased region" description="Gly residues" evidence="5">
    <location>
        <begin position="759"/>
        <end position="772"/>
    </location>
</feature>
<dbReference type="PaxDb" id="3055-EDP02570"/>
<accession>A0A2K3DDF6</accession>
<organism evidence="8 9">
    <name type="scientific">Chlamydomonas reinhardtii</name>
    <name type="common">Chlamydomonas smithii</name>
    <dbReference type="NCBI Taxonomy" id="3055"/>
    <lineage>
        <taxon>Eukaryota</taxon>
        <taxon>Viridiplantae</taxon>
        <taxon>Chlorophyta</taxon>
        <taxon>core chlorophytes</taxon>
        <taxon>Chlorophyceae</taxon>
        <taxon>CS clade</taxon>
        <taxon>Chlamydomonadales</taxon>
        <taxon>Chlamydomonadaceae</taxon>
        <taxon>Chlamydomonas</taxon>
    </lineage>
</organism>
<feature type="region of interest" description="Disordered" evidence="5">
    <location>
        <begin position="915"/>
        <end position="992"/>
    </location>
</feature>
<evidence type="ECO:0000259" key="7">
    <source>
        <dbReference type="Pfam" id="PF20654"/>
    </source>
</evidence>
<dbReference type="ExpressionAtlas" id="A0A2K3DDF6">
    <property type="expression patterns" value="baseline and differential"/>
</dbReference>
<dbReference type="AlphaFoldDB" id="A0A2K3DDF6"/>
<dbReference type="STRING" id="3055.A0A2K3DDF6"/>
<dbReference type="PANTHER" id="PTHR16092:SF14">
    <property type="entry name" value="EXOCYST COMPLEX COMPONENT 1 ISOFORM X1"/>
    <property type="match status" value="1"/>
</dbReference>
<evidence type="ECO:0000256" key="3">
    <source>
        <dbReference type="ARBA" id="ARBA00022483"/>
    </source>
</evidence>
<dbReference type="KEGG" id="cre:CHLRE_09g392000v5"/>
<dbReference type="GeneID" id="5720086"/>
<protein>
    <recommendedName>
        <fullName evidence="10">Exocyst complex component Sec3 C-terminal domain-containing protein</fullName>
    </recommendedName>
</protein>
<reference evidence="8 9" key="1">
    <citation type="journal article" date="2007" name="Science">
        <title>The Chlamydomonas genome reveals the evolution of key animal and plant functions.</title>
        <authorList>
            <person name="Merchant S.S."/>
            <person name="Prochnik S.E."/>
            <person name="Vallon O."/>
            <person name="Harris E.H."/>
            <person name="Karpowicz S.J."/>
            <person name="Witman G.B."/>
            <person name="Terry A."/>
            <person name="Salamov A."/>
            <person name="Fritz-Laylin L.K."/>
            <person name="Marechal-Drouard L."/>
            <person name="Marshall W.F."/>
            <person name="Qu L.H."/>
            <person name="Nelson D.R."/>
            <person name="Sanderfoot A.A."/>
            <person name="Spalding M.H."/>
            <person name="Kapitonov V.V."/>
            <person name="Ren Q."/>
            <person name="Ferris P."/>
            <person name="Lindquist E."/>
            <person name="Shapiro H."/>
            <person name="Lucas S.M."/>
            <person name="Grimwood J."/>
            <person name="Schmutz J."/>
            <person name="Cardol P."/>
            <person name="Cerutti H."/>
            <person name="Chanfreau G."/>
            <person name="Chen C.L."/>
            <person name="Cognat V."/>
            <person name="Croft M.T."/>
            <person name="Dent R."/>
            <person name="Dutcher S."/>
            <person name="Fernandez E."/>
            <person name="Fukuzawa H."/>
            <person name="Gonzalez-Ballester D."/>
            <person name="Gonzalez-Halphen D."/>
            <person name="Hallmann A."/>
            <person name="Hanikenne M."/>
            <person name="Hippler M."/>
            <person name="Inwood W."/>
            <person name="Jabbari K."/>
            <person name="Kalanon M."/>
            <person name="Kuras R."/>
            <person name="Lefebvre P.A."/>
            <person name="Lemaire S.D."/>
            <person name="Lobanov A.V."/>
            <person name="Lohr M."/>
            <person name="Manuell A."/>
            <person name="Meier I."/>
            <person name="Mets L."/>
            <person name="Mittag M."/>
            <person name="Mittelmeier T."/>
            <person name="Moroney J.V."/>
            <person name="Moseley J."/>
            <person name="Napoli C."/>
            <person name="Nedelcu A.M."/>
            <person name="Niyogi K."/>
            <person name="Novoselov S.V."/>
            <person name="Paulsen I.T."/>
            <person name="Pazour G."/>
            <person name="Purton S."/>
            <person name="Ral J.P."/>
            <person name="Riano-Pachon D.M."/>
            <person name="Riekhof W."/>
            <person name="Rymarquis L."/>
            <person name="Schroda M."/>
            <person name="Stern D."/>
            <person name="Umen J."/>
            <person name="Willows R."/>
            <person name="Wilson N."/>
            <person name="Zimmer S.L."/>
            <person name="Allmer J."/>
            <person name="Balk J."/>
            <person name="Bisova K."/>
            <person name="Chen C.J."/>
            <person name="Elias M."/>
            <person name="Gendler K."/>
            <person name="Hauser C."/>
            <person name="Lamb M.R."/>
            <person name="Ledford H."/>
            <person name="Long J.C."/>
            <person name="Minagawa J."/>
            <person name="Page M.D."/>
            <person name="Pan J."/>
            <person name="Pootakham W."/>
            <person name="Roje S."/>
            <person name="Rose A."/>
            <person name="Stahlberg E."/>
            <person name="Terauchi A.M."/>
            <person name="Yang P."/>
            <person name="Ball S."/>
            <person name="Bowler C."/>
            <person name="Dieckmann C.L."/>
            <person name="Gladyshev V.N."/>
            <person name="Green P."/>
            <person name="Jorgensen R."/>
            <person name="Mayfield S."/>
            <person name="Mueller-Roeber B."/>
            <person name="Rajamani S."/>
            <person name="Sayre R.T."/>
            <person name="Brokstein P."/>
            <person name="Dubchak I."/>
            <person name="Goodstein D."/>
            <person name="Hornick L."/>
            <person name="Huang Y.W."/>
            <person name="Jhaveri J."/>
            <person name="Luo Y."/>
            <person name="Martinez D."/>
            <person name="Ngau W.C."/>
            <person name="Otillar B."/>
            <person name="Poliakov A."/>
            <person name="Porter A."/>
            <person name="Szajkowski L."/>
            <person name="Werner G."/>
            <person name="Zhou K."/>
            <person name="Grigoriev I.V."/>
            <person name="Rokhsar D.S."/>
            <person name="Grossman A.R."/>
        </authorList>
    </citation>
    <scope>NUCLEOTIDE SEQUENCE [LARGE SCALE GENOMIC DNA]</scope>
    <source>
        <strain evidence="9">CC-503</strain>
    </source>
</reference>
<proteinExistence type="inferred from homology"/>
<feature type="region of interest" description="Disordered" evidence="5">
    <location>
        <begin position="759"/>
        <end position="778"/>
    </location>
</feature>
<feature type="region of interest" description="Disordered" evidence="5">
    <location>
        <begin position="699"/>
        <end position="744"/>
    </location>
</feature>
<gene>
    <name evidence="8" type="ORF">CHLRE_09g392000v5</name>
</gene>
<evidence type="ECO:0000313" key="9">
    <source>
        <dbReference type="Proteomes" id="UP000006906"/>
    </source>
</evidence>